<keyword evidence="6" id="KW-1185">Reference proteome</keyword>
<dbReference type="InterPro" id="IPR050555">
    <property type="entry name" value="Bact_Solute-Bind_Prot2"/>
</dbReference>
<feature type="domain" description="Periplasmic binding protein" evidence="4">
    <location>
        <begin position="73"/>
        <end position="313"/>
    </location>
</feature>
<feature type="chain" id="PRO_5039139132" description="Periplasmic binding protein domain-containing protein" evidence="3">
    <location>
        <begin position="51"/>
        <end position="352"/>
    </location>
</feature>
<protein>
    <recommendedName>
        <fullName evidence="4">Periplasmic binding protein domain-containing protein</fullName>
    </recommendedName>
</protein>
<comment type="caution">
    <text evidence="5">The sequence shown here is derived from an EMBL/GenBank/DDBJ whole genome shotgun (WGS) entry which is preliminary data.</text>
</comment>
<dbReference type="AlphaFoldDB" id="A0A7K0DV57"/>
<dbReference type="PANTHER" id="PTHR30036:SF7">
    <property type="entry name" value="ABC TRANSPORTER PERIPLASMIC-BINDING PROTEIN YPHF"/>
    <property type="match status" value="1"/>
</dbReference>
<dbReference type="EMBL" id="WEGI01000011">
    <property type="protein sequence ID" value="MQY29651.1"/>
    <property type="molecule type" value="Genomic_DNA"/>
</dbReference>
<dbReference type="InterPro" id="IPR028082">
    <property type="entry name" value="Peripla_BP_I"/>
</dbReference>
<name>A0A7K0DV57_9NOCA</name>
<dbReference type="Pfam" id="PF13407">
    <property type="entry name" value="Peripla_BP_4"/>
    <property type="match status" value="1"/>
</dbReference>
<proteinExistence type="inferred from homology"/>
<dbReference type="GO" id="GO:0030246">
    <property type="term" value="F:carbohydrate binding"/>
    <property type="evidence" value="ECO:0007669"/>
    <property type="project" value="TreeGrafter"/>
</dbReference>
<dbReference type="InterPro" id="IPR025997">
    <property type="entry name" value="SBP_2_dom"/>
</dbReference>
<reference evidence="5 6" key="1">
    <citation type="submission" date="2019-10" db="EMBL/GenBank/DDBJ databases">
        <title>Nocardia macrotermitis sp. nov. and Nocardia aurantia sp. nov., isolated from the gut of fungus growing-termite Macrotermes natalensis.</title>
        <authorList>
            <person name="Benndorf R."/>
            <person name="Schwitalla J."/>
            <person name="Martin K."/>
            <person name="De Beer W."/>
            <person name="Kaster A.-K."/>
            <person name="Vollmers J."/>
            <person name="Poulsen M."/>
            <person name="Beemelmanns C."/>
        </authorList>
    </citation>
    <scope>NUCLEOTIDE SEQUENCE [LARGE SCALE GENOMIC DNA]</scope>
    <source>
        <strain evidence="5 6">RB56</strain>
    </source>
</reference>
<comment type="similarity">
    <text evidence="2">Belongs to the bacterial solute-binding protein 2 family.</text>
</comment>
<dbReference type="Gene3D" id="3.40.50.2300">
    <property type="match status" value="2"/>
</dbReference>
<evidence type="ECO:0000313" key="5">
    <source>
        <dbReference type="EMBL" id="MQY29651.1"/>
    </source>
</evidence>
<evidence type="ECO:0000256" key="3">
    <source>
        <dbReference type="SAM" id="SignalP"/>
    </source>
</evidence>
<keyword evidence="3" id="KW-0732">Signal</keyword>
<gene>
    <name evidence="5" type="ORF">NRB56_52420</name>
</gene>
<sequence length="352" mass="35987">MTTKSTPRRLRRLVPPRRAGHRTPLRSARRLVPWIAVAAMLAACSGPASETPTAQTGTPSPAPTAAGALRNVAVVTHGSAGDAFWNVVKNGAETAGKDLGVHVDYQASGDPAQQAKLIDNAVAQHVDGLVVSMANPQALQTSVRNAVTAGIPVVTINSGESASVALGAIGHIGQSEELAGQQAGKRLKAAGKTKLLCVIHEAGNIGAAQRCAGATTGFGVTTTLQVDINNPTDAQARIKGALESDPAIDAVLTLNSQIAARAVAGAGEAHSKAAVATFDLNSDVVDALRAGTLLFAIDQQQYEQGYLPIVLLRLYKSNANTVGGGTPIQTGPAFVDKSNVDAIATLIGQGTR</sequence>
<accession>A0A7K0DV57</accession>
<evidence type="ECO:0000313" key="6">
    <source>
        <dbReference type="Proteomes" id="UP000431401"/>
    </source>
</evidence>
<dbReference type="Proteomes" id="UP000431401">
    <property type="component" value="Unassembled WGS sequence"/>
</dbReference>
<dbReference type="RefSeq" id="WP_227838341.1">
    <property type="nucleotide sequence ID" value="NZ_WEGI01000011.1"/>
</dbReference>
<dbReference type="CDD" id="cd06312">
    <property type="entry name" value="PBP1_ABC_sugar_binding-like"/>
    <property type="match status" value="1"/>
</dbReference>
<dbReference type="PANTHER" id="PTHR30036">
    <property type="entry name" value="D-XYLOSE-BINDING PERIPLASMIC PROTEIN"/>
    <property type="match status" value="1"/>
</dbReference>
<dbReference type="SUPFAM" id="SSF53822">
    <property type="entry name" value="Periplasmic binding protein-like I"/>
    <property type="match status" value="1"/>
</dbReference>
<dbReference type="GO" id="GO:0030288">
    <property type="term" value="C:outer membrane-bounded periplasmic space"/>
    <property type="evidence" value="ECO:0007669"/>
    <property type="project" value="TreeGrafter"/>
</dbReference>
<comment type="subcellular location">
    <subcellularLocation>
        <location evidence="1">Cell envelope</location>
    </subcellularLocation>
</comment>
<feature type="signal peptide" evidence="3">
    <location>
        <begin position="1"/>
        <end position="50"/>
    </location>
</feature>
<organism evidence="5 6">
    <name type="scientific">Nocardia aurantia</name>
    <dbReference type="NCBI Taxonomy" id="2585199"/>
    <lineage>
        <taxon>Bacteria</taxon>
        <taxon>Bacillati</taxon>
        <taxon>Actinomycetota</taxon>
        <taxon>Actinomycetes</taxon>
        <taxon>Mycobacteriales</taxon>
        <taxon>Nocardiaceae</taxon>
        <taxon>Nocardia</taxon>
    </lineage>
</organism>
<evidence type="ECO:0000256" key="1">
    <source>
        <dbReference type="ARBA" id="ARBA00004196"/>
    </source>
</evidence>
<evidence type="ECO:0000256" key="2">
    <source>
        <dbReference type="ARBA" id="ARBA00007639"/>
    </source>
</evidence>
<evidence type="ECO:0000259" key="4">
    <source>
        <dbReference type="Pfam" id="PF13407"/>
    </source>
</evidence>